<evidence type="ECO:0000313" key="1">
    <source>
        <dbReference type="EMBL" id="KIM82856.1"/>
    </source>
</evidence>
<dbReference type="STRING" id="765440.A0A0C3FWN1"/>
<dbReference type="Gene3D" id="2.60.120.260">
    <property type="entry name" value="Galactose-binding domain-like"/>
    <property type="match status" value="2"/>
</dbReference>
<accession>A0A0C3FWN1</accession>
<dbReference type="EMBL" id="KN832993">
    <property type="protein sequence ID" value="KIM82856.1"/>
    <property type="molecule type" value="Genomic_DNA"/>
</dbReference>
<dbReference type="Proteomes" id="UP000054166">
    <property type="component" value="Unassembled WGS sequence"/>
</dbReference>
<sequence>MDPNAVNQNITVDDFDSVVTYADQGQWSTPNPQLLSNDSVTPWKDGTYHLTNITNASFTFDFEGPTFFIYGAAGPAYGSFEISLDGSSSVSTAHASQNVSGHLLFSNTTLEYANHTLKMTNLGAQNGDDGGNQFLFDYLQFTVQLAPEGASVKNTTVQETDSALTFNGNWTTNVFNPLFSGGGSKYTNADGATVSLSFYGSTIYIFGDKVDDHGLFSVTLDNRTAQQFDGVSGCGGAFRKYCEKDNTLAYFASNLDSSLHTVTLQNNAGVNHSFFDLDAMVYTTPSEYAVRQPPTSSSGSGSSSSASSSLSSAVPGMNLLLLLFLNAVWLGRSCRRWL</sequence>
<evidence type="ECO:0000313" key="2">
    <source>
        <dbReference type="Proteomes" id="UP000054166"/>
    </source>
</evidence>
<dbReference type="InParanoid" id="A0A0C3FWN1"/>
<keyword evidence="2" id="KW-1185">Reference proteome</keyword>
<reference evidence="2" key="2">
    <citation type="submission" date="2015-01" db="EMBL/GenBank/DDBJ databases">
        <title>Evolutionary Origins and Diversification of the Mycorrhizal Mutualists.</title>
        <authorList>
            <consortium name="DOE Joint Genome Institute"/>
            <consortium name="Mycorrhizal Genomics Consortium"/>
            <person name="Kohler A."/>
            <person name="Kuo A."/>
            <person name="Nagy L.G."/>
            <person name="Floudas D."/>
            <person name="Copeland A."/>
            <person name="Barry K.W."/>
            <person name="Cichocki N."/>
            <person name="Veneault-Fourrey C."/>
            <person name="LaButti K."/>
            <person name="Lindquist E.A."/>
            <person name="Lipzen A."/>
            <person name="Lundell T."/>
            <person name="Morin E."/>
            <person name="Murat C."/>
            <person name="Riley R."/>
            <person name="Ohm R."/>
            <person name="Sun H."/>
            <person name="Tunlid A."/>
            <person name="Henrissat B."/>
            <person name="Grigoriev I.V."/>
            <person name="Hibbett D.S."/>
            <person name="Martin F."/>
        </authorList>
    </citation>
    <scope>NUCLEOTIDE SEQUENCE [LARGE SCALE GENOMIC DNA]</scope>
    <source>
        <strain evidence="2">F 1598</strain>
    </source>
</reference>
<evidence type="ECO:0008006" key="3">
    <source>
        <dbReference type="Google" id="ProtNLM"/>
    </source>
</evidence>
<name>A0A0C3FWN1_PILCF</name>
<reference evidence="1 2" key="1">
    <citation type="submission" date="2014-04" db="EMBL/GenBank/DDBJ databases">
        <authorList>
            <consortium name="DOE Joint Genome Institute"/>
            <person name="Kuo A."/>
            <person name="Tarkka M."/>
            <person name="Buscot F."/>
            <person name="Kohler A."/>
            <person name="Nagy L.G."/>
            <person name="Floudas D."/>
            <person name="Copeland A."/>
            <person name="Barry K.W."/>
            <person name="Cichocki N."/>
            <person name="Veneault-Fourrey C."/>
            <person name="LaButti K."/>
            <person name="Lindquist E.A."/>
            <person name="Lipzen A."/>
            <person name="Lundell T."/>
            <person name="Morin E."/>
            <person name="Murat C."/>
            <person name="Sun H."/>
            <person name="Tunlid A."/>
            <person name="Henrissat B."/>
            <person name="Grigoriev I.V."/>
            <person name="Hibbett D.S."/>
            <person name="Martin F."/>
            <person name="Nordberg H.P."/>
            <person name="Cantor M.N."/>
            <person name="Hua S.X."/>
        </authorList>
    </citation>
    <scope>NUCLEOTIDE SEQUENCE [LARGE SCALE GENOMIC DNA]</scope>
    <source>
        <strain evidence="1 2">F 1598</strain>
    </source>
</reference>
<gene>
    <name evidence="1" type="ORF">PILCRDRAFT_459073</name>
</gene>
<organism evidence="1 2">
    <name type="scientific">Piloderma croceum (strain F 1598)</name>
    <dbReference type="NCBI Taxonomy" id="765440"/>
    <lineage>
        <taxon>Eukaryota</taxon>
        <taxon>Fungi</taxon>
        <taxon>Dikarya</taxon>
        <taxon>Basidiomycota</taxon>
        <taxon>Agaricomycotina</taxon>
        <taxon>Agaricomycetes</taxon>
        <taxon>Agaricomycetidae</taxon>
        <taxon>Atheliales</taxon>
        <taxon>Atheliaceae</taxon>
        <taxon>Piloderma</taxon>
    </lineage>
</organism>
<protein>
    <recommendedName>
        <fullName evidence="3">Glycoside hydrolase family 16 protein</fullName>
    </recommendedName>
</protein>
<dbReference type="HOGENOM" id="CLU_066711_0_0_1"/>
<dbReference type="AlphaFoldDB" id="A0A0C3FWN1"/>
<dbReference type="OrthoDB" id="2563669at2759"/>
<proteinExistence type="predicted"/>